<proteinExistence type="predicted"/>
<keyword evidence="2 5" id="KW-0808">Transferase</keyword>
<name>A0A3P3VVS4_9MICO</name>
<feature type="domain" description="Glycosyltransferase subfamily 4-like N-terminal" evidence="4">
    <location>
        <begin position="16"/>
        <end position="176"/>
    </location>
</feature>
<dbReference type="EMBL" id="RQVS01000007">
    <property type="protein sequence ID" value="RRJ86790.1"/>
    <property type="molecule type" value="Genomic_DNA"/>
</dbReference>
<dbReference type="PANTHER" id="PTHR46401:SF2">
    <property type="entry name" value="GLYCOSYLTRANSFERASE WBBK-RELATED"/>
    <property type="match status" value="1"/>
</dbReference>
<dbReference type="SUPFAM" id="SSF53756">
    <property type="entry name" value="UDP-Glycosyltransferase/glycogen phosphorylase"/>
    <property type="match status" value="1"/>
</dbReference>
<dbReference type="Gene3D" id="3.40.50.2000">
    <property type="entry name" value="Glycogen Phosphorylase B"/>
    <property type="match status" value="2"/>
</dbReference>
<dbReference type="RefSeq" id="WP_124971983.1">
    <property type="nucleotide sequence ID" value="NZ_RQVS01000007.1"/>
</dbReference>
<reference evidence="5 6" key="1">
    <citation type="submission" date="2018-11" db="EMBL/GenBank/DDBJ databases">
        <title>YIM 102482-1 draft genome.</title>
        <authorList>
            <person name="Li G."/>
            <person name="Jiang Y."/>
        </authorList>
    </citation>
    <scope>NUCLEOTIDE SEQUENCE [LARGE SCALE GENOMIC DNA]</scope>
    <source>
        <strain evidence="5 6">YIM 102482-1</strain>
    </source>
</reference>
<evidence type="ECO:0000259" key="4">
    <source>
        <dbReference type="Pfam" id="PF13439"/>
    </source>
</evidence>
<comment type="caution">
    <text evidence="5">The sequence shown here is derived from an EMBL/GenBank/DDBJ whole genome shotgun (WGS) entry which is preliminary data.</text>
</comment>
<feature type="domain" description="Glycosyl transferase family 1" evidence="3">
    <location>
        <begin position="203"/>
        <end position="358"/>
    </location>
</feature>
<protein>
    <submittedName>
        <fullName evidence="5">Glycosyltransferase family 1 protein</fullName>
    </submittedName>
</protein>
<dbReference type="CDD" id="cd03809">
    <property type="entry name" value="GT4_MtfB-like"/>
    <property type="match status" value="1"/>
</dbReference>
<accession>A0A3P3VVS4</accession>
<evidence type="ECO:0000256" key="1">
    <source>
        <dbReference type="ARBA" id="ARBA00022676"/>
    </source>
</evidence>
<evidence type="ECO:0000256" key="2">
    <source>
        <dbReference type="ARBA" id="ARBA00022679"/>
    </source>
</evidence>
<sequence>MVTLSFILDQLLGDVPGGIGRYTENLAREVIRRAPDGCEVEGLTSLITTEQEQALLDRFPGIARVRSSKLSRKALSKSWQHGMLTNAFGGGLIHAPSLHAPLRDHASGDLAQVVVTVHDTVPWTHPDTLTRNGVRWHKAMLKRAWQYASAVVTPTHAVAEQLAEIYDFGDRLRVISGAASPDVALPSDEEELARIAETLSLPSDYILAIGTLEPRKGLDRLVKALALPQLEDAVLVHVGPSGWGEVNFDQLCAEAGVDRARVRDLGFVTDAELAVALDRATVLCMPSLDEGFGLPLLEAFKAGTATVHTDVPALMEVSQGSGLSVKLEDASTFEQRLAVALSNVLRDEELRQQLVTAGLDRAPFYSWAYSADLVWRLHAEI</sequence>
<dbReference type="PANTHER" id="PTHR46401">
    <property type="entry name" value="GLYCOSYLTRANSFERASE WBBK-RELATED"/>
    <property type="match status" value="1"/>
</dbReference>
<dbReference type="GO" id="GO:0009103">
    <property type="term" value="P:lipopolysaccharide biosynthetic process"/>
    <property type="evidence" value="ECO:0007669"/>
    <property type="project" value="TreeGrafter"/>
</dbReference>
<evidence type="ECO:0000313" key="5">
    <source>
        <dbReference type="EMBL" id="RRJ86790.1"/>
    </source>
</evidence>
<dbReference type="GO" id="GO:0016757">
    <property type="term" value="F:glycosyltransferase activity"/>
    <property type="evidence" value="ECO:0007669"/>
    <property type="project" value="UniProtKB-KW"/>
</dbReference>
<dbReference type="Pfam" id="PF13439">
    <property type="entry name" value="Glyco_transf_4"/>
    <property type="match status" value="1"/>
</dbReference>
<dbReference type="Proteomes" id="UP000274391">
    <property type="component" value="Unassembled WGS sequence"/>
</dbReference>
<dbReference type="Pfam" id="PF00534">
    <property type="entry name" value="Glycos_transf_1"/>
    <property type="match status" value="1"/>
</dbReference>
<dbReference type="InterPro" id="IPR028098">
    <property type="entry name" value="Glyco_trans_4-like_N"/>
</dbReference>
<evidence type="ECO:0000313" key="6">
    <source>
        <dbReference type="Proteomes" id="UP000274391"/>
    </source>
</evidence>
<dbReference type="AlphaFoldDB" id="A0A3P3VVS4"/>
<gene>
    <name evidence="5" type="ORF">EG850_07145</name>
</gene>
<keyword evidence="6" id="KW-1185">Reference proteome</keyword>
<dbReference type="OrthoDB" id="9801609at2"/>
<organism evidence="5 6">
    <name type="scientific">Gulosibacter macacae</name>
    <dbReference type="NCBI Taxonomy" id="2488791"/>
    <lineage>
        <taxon>Bacteria</taxon>
        <taxon>Bacillati</taxon>
        <taxon>Actinomycetota</taxon>
        <taxon>Actinomycetes</taxon>
        <taxon>Micrococcales</taxon>
        <taxon>Microbacteriaceae</taxon>
        <taxon>Gulosibacter</taxon>
    </lineage>
</organism>
<keyword evidence="1" id="KW-0328">Glycosyltransferase</keyword>
<dbReference type="InterPro" id="IPR001296">
    <property type="entry name" value="Glyco_trans_1"/>
</dbReference>
<evidence type="ECO:0000259" key="3">
    <source>
        <dbReference type="Pfam" id="PF00534"/>
    </source>
</evidence>